<dbReference type="SUPFAM" id="SSF158472">
    <property type="entry name" value="HAMP domain-like"/>
    <property type="match status" value="1"/>
</dbReference>
<keyword evidence="5 9" id="KW-0418">Kinase</keyword>
<evidence type="ECO:0000313" key="10">
    <source>
        <dbReference type="Proteomes" id="UP000197065"/>
    </source>
</evidence>
<evidence type="ECO:0000259" key="8">
    <source>
        <dbReference type="PROSITE" id="PS50885"/>
    </source>
</evidence>
<dbReference type="GO" id="GO:0000160">
    <property type="term" value="P:phosphorelay signal transduction system"/>
    <property type="evidence" value="ECO:0007669"/>
    <property type="project" value="UniProtKB-KW"/>
</dbReference>
<reference evidence="9 10" key="1">
    <citation type="submission" date="2017-06" db="EMBL/GenBank/DDBJ databases">
        <authorList>
            <person name="Kim H.J."/>
            <person name="Triplett B.A."/>
        </authorList>
    </citation>
    <scope>NUCLEOTIDE SEQUENCE [LARGE SCALE GENOMIC DNA]</scope>
    <source>
        <strain evidence="9 10">B29T1</strain>
    </source>
</reference>
<feature type="transmembrane region" description="Helical" evidence="7">
    <location>
        <begin position="212"/>
        <end position="236"/>
    </location>
</feature>
<dbReference type="EMBL" id="FYEH01000012">
    <property type="protein sequence ID" value="SNB74712.1"/>
    <property type="molecule type" value="Genomic_DNA"/>
</dbReference>
<dbReference type="RefSeq" id="WP_088562368.1">
    <property type="nucleotide sequence ID" value="NZ_FYEH01000012.1"/>
</dbReference>
<gene>
    <name evidence="9" type="ORF">SAMN07250955_11229</name>
</gene>
<comment type="catalytic activity">
    <reaction evidence="1">
        <text>ATP + protein L-histidine = ADP + protein N-phospho-L-histidine.</text>
        <dbReference type="EC" id="2.7.13.3"/>
    </reaction>
</comment>
<sequence length="290" mass="31718">MRLIVKINLVITLAFALALAVSAQLMWNRFVDGARDEVLQSARIMLAASNGMMHFIDREVSPLPRLLGADHVFAKAAVPFFATASVFKELQKDYPDYSVHNVALNPTNPDDRPDEAGQGIIAQFRADKELDELVTRLGQGSTASLKLSRPIVVGKDCLACHDTPARAPPSMVSLYGDKGGFGWKAGETVGAEIVTVPVAPTLERAGVAYRSLLITFGSVFLVVLILLNIFLFLLVIRPIKRMARIADDVSLGRSDIPIYEHNSSDEIGTLARAFNRMRRSLESALKMIEA</sequence>
<keyword evidence="10" id="KW-1185">Reference proteome</keyword>
<dbReference type="OrthoDB" id="9797588at2"/>
<dbReference type="PANTHER" id="PTHR45436:SF5">
    <property type="entry name" value="SENSOR HISTIDINE KINASE TRCS"/>
    <property type="match status" value="1"/>
</dbReference>
<evidence type="ECO:0000256" key="1">
    <source>
        <dbReference type="ARBA" id="ARBA00000085"/>
    </source>
</evidence>
<dbReference type="EC" id="2.7.13.3" evidence="2"/>
<dbReference type="InterPro" id="IPR021796">
    <property type="entry name" value="Tll0287-like_dom"/>
</dbReference>
<proteinExistence type="predicted"/>
<protein>
    <recommendedName>
        <fullName evidence="2">histidine kinase</fullName>
        <ecNumber evidence="2">2.7.13.3</ecNumber>
    </recommendedName>
</protein>
<keyword evidence="6" id="KW-0902">Two-component regulatory system</keyword>
<dbReference type="SMART" id="SM00304">
    <property type="entry name" value="HAMP"/>
    <property type="match status" value="1"/>
</dbReference>
<dbReference type="Proteomes" id="UP000197065">
    <property type="component" value="Unassembled WGS sequence"/>
</dbReference>
<evidence type="ECO:0000256" key="6">
    <source>
        <dbReference type="ARBA" id="ARBA00023012"/>
    </source>
</evidence>
<keyword evidence="7" id="KW-0812">Transmembrane</keyword>
<dbReference type="Gene3D" id="6.10.340.10">
    <property type="match status" value="1"/>
</dbReference>
<dbReference type="GO" id="GO:0004673">
    <property type="term" value="F:protein histidine kinase activity"/>
    <property type="evidence" value="ECO:0007669"/>
    <property type="project" value="UniProtKB-EC"/>
</dbReference>
<keyword evidence="7" id="KW-1133">Transmembrane helix</keyword>
<organism evidence="9 10">
    <name type="scientific">Arboricoccus pini</name>
    <dbReference type="NCBI Taxonomy" id="1963835"/>
    <lineage>
        <taxon>Bacteria</taxon>
        <taxon>Pseudomonadati</taxon>
        <taxon>Pseudomonadota</taxon>
        <taxon>Alphaproteobacteria</taxon>
        <taxon>Geminicoccales</taxon>
        <taxon>Geminicoccaceae</taxon>
        <taxon>Arboricoccus</taxon>
    </lineage>
</organism>
<dbReference type="PROSITE" id="PS50885">
    <property type="entry name" value="HAMP"/>
    <property type="match status" value="1"/>
</dbReference>
<dbReference type="CDD" id="cd06225">
    <property type="entry name" value="HAMP"/>
    <property type="match status" value="1"/>
</dbReference>
<evidence type="ECO:0000256" key="3">
    <source>
        <dbReference type="ARBA" id="ARBA00022553"/>
    </source>
</evidence>
<dbReference type="Pfam" id="PF00672">
    <property type="entry name" value="HAMP"/>
    <property type="match status" value="1"/>
</dbReference>
<keyword evidence="3" id="KW-0597">Phosphoprotein</keyword>
<keyword evidence="4" id="KW-0808">Transferase</keyword>
<evidence type="ECO:0000256" key="2">
    <source>
        <dbReference type="ARBA" id="ARBA00012438"/>
    </source>
</evidence>
<evidence type="ECO:0000313" key="9">
    <source>
        <dbReference type="EMBL" id="SNB74712.1"/>
    </source>
</evidence>
<accession>A0A212RQH1</accession>
<evidence type="ECO:0000256" key="5">
    <source>
        <dbReference type="ARBA" id="ARBA00022777"/>
    </source>
</evidence>
<dbReference type="AlphaFoldDB" id="A0A212RQH1"/>
<name>A0A212RQH1_9PROT</name>
<feature type="domain" description="HAMP" evidence="8">
    <location>
        <begin position="233"/>
        <end position="286"/>
    </location>
</feature>
<evidence type="ECO:0000256" key="4">
    <source>
        <dbReference type="ARBA" id="ARBA00022679"/>
    </source>
</evidence>
<dbReference type="GO" id="GO:0016020">
    <property type="term" value="C:membrane"/>
    <property type="evidence" value="ECO:0007669"/>
    <property type="project" value="InterPro"/>
</dbReference>
<keyword evidence="7" id="KW-0472">Membrane</keyword>
<dbReference type="InterPro" id="IPR050428">
    <property type="entry name" value="TCS_sensor_his_kinase"/>
</dbReference>
<dbReference type="InterPro" id="IPR003660">
    <property type="entry name" value="HAMP_dom"/>
</dbReference>
<evidence type="ECO:0000256" key="7">
    <source>
        <dbReference type="SAM" id="Phobius"/>
    </source>
</evidence>
<dbReference type="PANTHER" id="PTHR45436">
    <property type="entry name" value="SENSOR HISTIDINE KINASE YKOH"/>
    <property type="match status" value="1"/>
</dbReference>
<dbReference type="Pfam" id="PF11845">
    <property type="entry name" value="Tll0287-like"/>
    <property type="match status" value="1"/>
</dbReference>